<dbReference type="PANTHER" id="PTHR30603:SF47">
    <property type="entry name" value="RNA POLYMERASE SIGMA FACTOR SIGD, CHLOROPLASTIC"/>
    <property type="match status" value="1"/>
</dbReference>
<dbReference type="GO" id="GO:0003677">
    <property type="term" value="F:DNA binding"/>
    <property type="evidence" value="ECO:0007669"/>
    <property type="project" value="UniProtKB-KW"/>
</dbReference>
<keyword evidence="4" id="KW-0804">Transcription</keyword>
<dbReference type="InterPro" id="IPR000943">
    <property type="entry name" value="RNA_pol_sigma70"/>
</dbReference>
<dbReference type="Gene3D" id="1.20.120.1810">
    <property type="match status" value="1"/>
</dbReference>
<dbReference type="SUPFAM" id="SSF88946">
    <property type="entry name" value="Sigma2 domain of RNA polymerase sigma factors"/>
    <property type="match status" value="1"/>
</dbReference>
<dbReference type="Pfam" id="PF04542">
    <property type="entry name" value="Sigma70_r2"/>
    <property type="match status" value="1"/>
</dbReference>
<keyword evidence="1" id="KW-0805">Transcription regulation</keyword>
<proteinExistence type="predicted"/>
<dbReference type="OrthoDB" id="9809557at2"/>
<dbReference type="InterPro" id="IPR014284">
    <property type="entry name" value="RNA_pol_sigma-70_dom"/>
</dbReference>
<accession>A0A9X2S5K4</accession>
<sequence length="282" mass="33156">MKNAYTYSFKSFEEKKNEISSNRDLLISYKIHKNIQARDELILNNMGLIYIVAKKRMNIASSFTFEDLVQEGTIGMMKGIEKFDINKNTSFSTYIYYWIVQQIDRAIINNGHLVRLPAYIWEKINKINSLENSYKFLGKDLDMNILCNEIKITEDEYNEINYYRKKHYSFSSLNTFITVDNDNSYIELQDIIPSNNTSVVESVISKDLKENLNKILSTLSSREKDVLELRFGLKGQKPSTLQEIGNKYNLTRERIRQIESKALKKIEKNNYKTSIKEYLNYS</sequence>
<keyword evidence="7" id="KW-1185">Reference proteome</keyword>
<dbReference type="InterPro" id="IPR013325">
    <property type="entry name" value="RNA_pol_sigma_r2"/>
</dbReference>
<dbReference type="CDD" id="cd06171">
    <property type="entry name" value="Sigma70_r4"/>
    <property type="match status" value="1"/>
</dbReference>
<evidence type="ECO:0000313" key="6">
    <source>
        <dbReference type="EMBL" id="MCR2044653.1"/>
    </source>
</evidence>
<dbReference type="RefSeq" id="WP_042680944.1">
    <property type="nucleotide sequence ID" value="NZ_CABKTM010000025.1"/>
</dbReference>
<dbReference type="Proteomes" id="UP001142078">
    <property type="component" value="Unassembled WGS sequence"/>
</dbReference>
<evidence type="ECO:0000256" key="3">
    <source>
        <dbReference type="ARBA" id="ARBA00023125"/>
    </source>
</evidence>
<dbReference type="InterPro" id="IPR007630">
    <property type="entry name" value="RNA_pol_sigma70_r4"/>
</dbReference>
<dbReference type="Pfam" id="PF04545">
    <property type="entry name" value="Sigma70_r4"/>
    <property type="match status" value="1"/>
</dbReference>
<comment type="caution">
    <text evidence="6">The sequence shown here is derived from an EMBL/GenBank/DDBJ whole genome shotgun (WGS) entry which is preliminary data.</text>
</comment>
<dbReference type="AlphaFoldDB" id="A0A9X2S5K4"/>
<dbReference type="SUPFAM" id="SSF88659">
    <property type="entry name" value="Sigma3 and sigma4 domains of RNA polymerase sigma factors"/>
    <property type="match status" value="1"/>
</dbReference>
<keyword evidence="2" id="KW-0731">Sigma factor</keyword>
<feature type="domain" description="RNA polymerase sigma-70" evidence="5">
    <location>
        <begin position="240"/>
        <end position="266"/>
    </location>
</feature>
<dbReference type="PROSITE" id="PS00716">
    <property type="entry name" value="SIGMA70_2"/>
    <property type="match status" value="1"/>
</dbReference>
<protein>
    <submittedName>
        <fullName evidence="6">RNA polymerase sigma factor RpoD/SigA</fullName>
    </submittedName>
</protein>
<dbReference type="NCBIfam" id="TIGR02937">
    <property type="entry name" value="sigma70-ECF"/>
    <property type="match status" value="1"/>
</dbReference>
<evidence type="ECO:0000256" key="2">
    <source>
        <dbReference type="ARBA" id="ARBA00023082"/>
    </source>
</evidence>
<organism evidence="6 7">
    <name type="scientific">Anaerosalibacter massiliensis</name>
    <dbReference type="NCBI Taxonomy" id="1347392"/>
    <lineage>
        <taxon>Bacteria</taxon>
        <taxon>Bacillati</taxon>
        <taxon>Bacillota</taxon>
        <taxon>Tissierellia</taxon>
        <taxon>Tissierellales</taxon>
        <taxon>Sporanaerobacteraceae</taxon>
        <taxon>Anaerosalibacter</taxon>
    </lineage>
</organism>
<dbReference type="InterPro" id="IPR050239">
    <property type="entry name" value="Sigma-70_RNA_pol_init_factors"/>
</dbReference>
<name>A0A9X2S5K4_9FIRM</name>
<reference evidence="6" key="1">
    <citation type="submission" date="2022-07" db="EMBL/GenBank/DDBJ databases">
        <title>Enhanced cultured diversity of the mouse gut microbiota enables custom-made synthetic communities.</title>
        <authorList>
            <person name="Afrizal A."/>
        </authorList>
    </citation>
    <scope>NUCLEOTIDE SEQUENCE</scope>
    <source>
        <strain evidence="6">DSM 29482</strain>
    </source>
</reference>
<dbReference type="Gene3D" id="1.10.10.10">
    <property type="entry name" value="Winged helix-like DNA-binding domain superfamily/Winged helix DNA-binding domain"/>
    <property type="match status" value="1"/>
</dbReference>
<dbReference type="PRINTS" id="PR00046">
    <property type="entry name" value="SIGMA70FCT"/>
</dbReference>
<dbReference type="GO" id="GO:0016987">
    <property type="term" value="F:sigma factor activity"/>
    <property type="evidence" value="ECO:0007669"/>
    <property type="project" value="UniProtKB-KW"/>
</dbReference>
<dbReference type="InterPro" id="IPR036388">
    <property type="entry name" value="WH-like_DNA-bd_sf"/>
</dbReference>
<evidence type="ECO:0000259" key="5">
    <source>
        <dbReference type="PROSITE" id="PS00716"/>
    </source>
</evidence>
<dbReference type="GO" id="GO:0006352">
    <property type="term" value="P:DNA-templated transcription initiation"/>
    <property type="evidence" value="ECO:0007669"/>
    <property type="project" value="InterPro"/>
</dbReference>
<gene>
    <name evidence="6" type="ORF">NSA23_11100</name>
</gene>
<evidence type="ECO:0000256" key="4">
    <source>
        <dbReference type="ARBA" id="ARBA00023163"/>
    </source>
</evidence>
<evidence type="ECO:0000313" key="7">
    <source>
        <dbReference type="Proteomes" id="UP001142078"/>
    </source>
</evidence>
<dbReference type="PANTHER" id="PTHR30603">
    <property type="entry name" value="RNA POLYMERASE SIGMA FACTOR RPO"/>
    <property type="match status" value="1"/>
</dbReference>
<dbReference type="InterPro" id="IPR013324">
    <property type="entry name" value="RNA_pol_sigma_r3/r4-like"/>
</dbReference>
<dbReference type="InterPro" id="IPR007627">
    <property type="entry name" value="RNA_pol_sigma70_r2"/>
</dbReference>
<dbReference type="PIRSF" id="PIRSF000770">
    <property type="entry name" value="RNA_pol_sigma-SigE/K"/>
    <property type="match status" value="1"/>
</dbReference>
<evidence type="ECO:0000256" key="1">
    <source>
        <dbReference type="ARBA" id="ARBA00023015"/>
    </source>
</evidence>
<dbReference type="EMBL" id="JANJZL010000007">
    <property type="protein sequence ID" value="MCR2044653.1"/>
    <property type="molecule type" value="Genomic_DNA"/>
</dbReference>
<keyword evidence="3" id="KW-0238">DNA-binding</keyword>